<dbReference type="RefSeq" id="WP_086534288.1">
    <property type="nucleotide sequence ID" value="NZ_JBLKRZ010000001.1"/>
</dbReference>
<gene>
    <name evidence="2" type="ORF">CA982_05255</name>
</gene>
<evidence type="ECO:0000259" key="1">
    <source>
        <dbReference type="Pfam" id="PF01965"/>
    </source>
</evidence>
<dbReference type="Proteomes" id="UP000194632">
    <property type="component" value="Unassembled WGS sequence"/>
</dbReference>
<dbReference type="OrthoDB" id="4265717at2"/>
<reference evidence="2 3" key="1">
    <citation type="submission" date="2017-05" db="EMBL/GenBank/DDBJ databases">
        <title>Biotechnological potential of actinobacteria isolated from South African environments.</title>
        <authorList>
            <person name="Le Roes-Hill M."/>
            <person name="Prins A."/>
            <person name="Durrell K.A."/>
        </authorList>
    </citation>
    <scope>NUCLEOTIDE SEQUENCE [LARGE SCALE GENOMIC DNA]</scope>
    <source>
        <strain evidence="2">BS2</strain>
    </source>
</reference>
<comment type="caution">
    <text evidence="2">The sequence shown here is derived from an EMBL/GenBank/DDBJ whole genome shotgun (WGS) entry which is preliminary data.</text>
</comment>
<dbReference type="SUPFAM" id="SSF52317">
    <property type="entry name" value="Class I glutamine amidotransferase-like"/>
    <property type="match status" value="1"/>
</dbReference>
<dbReference type="AlphaFoldDB" id="A0A243QEA6"/>
<sequence>MTQIAIVLYPRFTALDFIGPYEVLRALPDAEVRFVWHEPGPVVADSGVLVVGATHSFDETPSPDVVLVPGGPGCFAASQDEKVLDWLRAVRPGAQWTTSVCTGSVVLAAAGLLDGRPATTHWSSMAALTLHGAKAVSDERIVRALPDDDLVTAAGVSAGLDLALWLAEQIAGRARAEAIQLVIEYDPQPHLDSGHRSKASAGTIATSTMLLSRDVDKPELLKTSARLLWDRTLTTVRSRR</sequence>
<accession>A0A243QEA6</accession>
<dbReference type="CDD" id="cd03139">
    <property type="entry name" value="GATase1_PfpI_2"/>
    <property type="match status" value="1"/>
</dbReference>
<dbReference type="Gene3D" id="3.40.50.880">
    <property type="match status" value="1"/>
</dbReference>
<dbReference type="STRING" id="417102.CA982_05255"/>
<name>A0A243QEA6_9ACTN</name>
<dbReference type="GO" id="GO:0016740">
    <property type="term" value="F:transferase activity"/>
    <property type="evidence" value="ECO:0007669"/>
    <property type="project" value="UniProtKB-KW"/>
</dbReference>
<dbReference type="InterPro" id="IPR029062">
    <property type="entry name" value="Class_I_gatase-like"/>
</dbReference>
<feature type="domain" description="DJ-1/PfpI" evidence="1">
    <location>
        <begin position="3"/>
        <end position="168"/>
    </location>
</feature>
<keyword evidence="2" id="KW-0808">Transferase</keyword>
<dbReference type="PANTHER" id="PTHR43130">
    <property type="entry name" value="ARAC-FAMILY TRANSCRIPTIONAL REGULATOR"/>
    <property type="match status" value="1"/>
</dbReference>
<dbReference type="InterPro" id="IPR052158">
    <property type="entry name" value="INH-QAR"/>
</dbReference>
<dbReference type="InterPro" id="IPR002818">
    <property type="entry name" value="DJ-1/PfpI"/>
</dbReference>
<evidence type="ECO:0000313" key="2">
    <source>
        <dbReference type="EMBL" id="OUC80098.1"/>
    </source>
</evidence>
<proteinExistence type="predicted"/>
<dbReference type="Pfam" id="PF01965">
    <property type="entry name" value="DJ-1_PfpI"/>
    <property type="match status" value="1"/>
</dbReference>
<dbReference type="EMBL" id="NGFO01000004">
    <property type="protein sequence ID" value="OUC80098.1"/>
    <property type="molecule type" value="Genomic_DNA"/>
</dbReference>
<protein>
    <submittedName>
        <fullName evidence="2">Glutamine amidotransferase</fullName>
    </submittedName>
</protein>
<dbReference type="PANTHER" id="PTHR43130:SF2">
    <property type="entry name" value="DJ-1_PFPI DOMAIN-CONTAINING PROTEIN"/>
    <property type="match status" value="1"/>
</dbReference>
<dbReference type="GO" id="GO:0006355">
    <property type="term" value="P:regulation of DNA-templated transcription"/>
    <property type="evidence" value="ECO:0007669"/>
    <property type="project" value="TreeGrafter"/>
</dbReference>
<organism evidence="2 3">
    <name type="scientific">Gordonia lacunae</name>
    <dbReference type="NCBI Taxonomy" id="417102"/>
    <lineage>
        <taxon>Bacteria</taxon>
        <taxon>Bacillati</taxon>
        <taxon>Actinomycetota</taxon>
        <taxon>Actinomycetes</taxon>
        <taxon>Mycobacteriales</taxon>
        <taxon>Gordoniaceae</taxon>
        <taxon>Gordonia</taxon>
    </lineage>
</organism>
<keyword evidence="2" id="KW-0315">Glutamine amidotransferase</keyword>
<keyword evidence="3" id="KW-1185">Reference proteome</keyword>
<evidence type="ECO:0000313" key="3">
    <source>
        <dbReference type="Proteomes" id="UP000194632"/>
    </source>
</evidence>